<dbReference type="RefSeq" id="WP_204843982.1">
    <property type="nucleotide sequence ID" value="NZ_JAFBCL010000001.1"/>
</dbReference>
<feature type="signal peptide" evidence="1">
    <location>
        <begin position="1"/>
        <end position="19"/>
    </location>
</feature>
<evidence type="ECO:0008006" key="6">
    <source>
        <dbReference type="Google" id="ProtNLM"/>
    </source>
</evidence>
<dbReference type="SUPFAM" id="SSF89392">
    <property type="entry name" value="Prokaryotic lipoproteins and lipoprotein localization factors"/>
    <property type="match status" value="1"/>
</dbReference>
<dbReference type="EMBL" id="JAFBCL010000001">
    <property type="protein sequence ID" value="MBM7813340.1"/>
    <property type="molecule type" value="Genomic_DNA"/>
</dbReference>
<evidence type="ECO:0000256" key="1">
    <source>
        <dbReference type="SAM" id="SignalP"/>
    </source>
</evidence>
<name>A0A8T8HU38_9PSEU</name>
<keyword evidence="1" id="KW-0732">Signal</keyword>
<dbReference type="PROSITE" id="PS51257">
    <property type="entry name" value="PROKAR_LIPOPROTEIN"/>
    <property type="match status" value="1"/>
</dbReference>
<dbReference type="Proteomes" id="UP001195724">
    <property type="component" value="Unassembled WGS sequence"/>
</dbReference>
<evidence type="ECO:0000313" key="5">
    <source>
        <dbReference type="Proteomes" id="UP001195724"/>
    </source>
</evidence>
<reference evidence="2 5" key="1">
    <citation type="submission" date="2021-01" db="EMBL/GenBank/DDBJ databases">
        <title>Sequencing the genomes of 1000 actinobacteria strains.</title>
        <authorList>
            <person name="Klenk H.-P."/>
        </authorList>
    </citation>
    <scope>NUCLEOTIDE SEQUENCE [LARGE SCALE GENOMIC DNA]</scope>
    <source>
        <strain evidence="2 5">DSM 44581</strain>
    </source>
</reference>
<evidence type="ECO:0000313" key="2">
    <source>
        <dbReference type="EMBL" id="MBM7813340.1"/>
    </source>
</evidence>
<dbReference type="EMBL" id="CP072788">
    <property type="protein sequence ID" value="QTR01879.1"/>
    <property type="molecule type" value="Genomic_DNA"/>
</dbReference>
<gene>
    <name evidence="3" type="ORF">J7S33_21780</name>
    <name evidence="2" type="ORF">JOE68_004205</name>
</gene>
<proteinExistence type="predicted"/>
<protein>
    <recommendedName>
        <fullName evidence="6">Lipoprotein</fullName>
    </recommendedName>
</protein>
<reference evidence="3" key="2">
    <citation type="submission" date="2021-04" db="EMBL/GenBank/DDBJ databases">
        <title>Saccharothrix algeriensis WGS.</title>
        <authorList>
            <person name="Stuskova K."/>
            <person name="Hakalova E."/>
            <person name="Tebbal A.B."/>
            <person name="Eichmeier A."/>
        </authorList>
    </citation>
    <scope>NUCLEOTIDE SEQUENCE</scope>
    <source>
        <strain evidence="3">NRRL B-24137</strain>
    </source>
</reference>
<feature type="chain" id="PRO_5039190201" description="Lipoprotein" evidence="1">
    <location>
        <begin position="20"/>
        <end position="272"/>
    </location>
</feature>
<accession>A0A8T8HU38</accession>
<dbReference type="Proteomes" id="UP000671828">
    <property type="component" value="Chromosome"/>
</dbReference>
<dbReference type="AlphaFoldDB" id="A0A8T8HU38"/>
<dbReference type="InterPro" id="IPR029046">
    <property type="entry name" value="LolA/LolB/LppX"/>
</dbReference>
<organism evidence="3 4">
    <name type="scientific">Saccharothrix algeriensis</name>
    <dbReference type="NCBI Taxonomy" id="173560"/>
    <lineage>
        <taxon>Bacteria</taxon>
        <taxon>Bacillati</taxon>
        <taxon>Actinomycetota</taxon>
        <taxon>Actinomycetes</taxon>
        <taxon>Pseudonocardiales</taxon>
        <taxon>Pseudonocardiaceae</taxon>
        <taxon>Saccharothrix</taxon>
    </lineage>
</organism>
<evidence type="ECO:0000313" key="3">
    <source>
        <dbReference type="EMBL" id="QTR01879.1"/>
    </source>
</evidence>
<evidence type="ECO:0000313" key="4">
    <source>
        <dbReference type="Proteomes" id="UP000671828"/>
    </source>
</evidence>
<sequence>MRRFPLALLPFALAASLLAGCSSGEPSAPVTSAPPKGDLAVLAERIDQRRAELKTARFRTEGFASDGEATEVRNTVDGVVRREPDGVTASMAMQMSTGGQARKMDMVMTRDGLYVHVDGAPMPEGKKWGFYTRETSGEVDALLRGFGPSATVGAELDYVQPRAALIIRRGEEQLDDVRTTRYELVVDPMKMAKVIEDPDIQLQHTQLAEHGVTIASAVWVDPTGAPLKAEYRFELNGKVVKQSTTRFTDWGAPVDTAAPPAAEVVPAGQLPR</sequence>
<dbReference type="Gene3D" id="2.50.20.20">
    <property type="match status" value="1"/>
</dbReference>
<keyword evidence="5" id="KW-1185">Reference proteome</keyword>